<dbReference type="SMART" id="SM00256">
    <property type="entry name" value="FBOX"/>
    <property type="match status" value="1"/>
</dbReference>
<dbReference type="InterPro" id="IPR036047">
    <property type="entry name" value="F-box-like_dom_sf"/>
</dbReference>
<dbReference type="Gene3D" id="1.20.1280.50">
    <property type="match status" value="1"/>
</dbReference>
<keyword evidence="3" id="KW-1185">Reference proteome</keyword>
<dbReference type="NCBIfam" id="TIGR01640">
    <property type="entry name" value="F_box_assoc_1"/>
    <property type="match status" value="1"/>
</dbReference>
<gene>
    <name evidence="2" type="ORF">O6P43_007832</name>
</gene>
<dbReference type="Pfam" id="PF00646">
    <property type="entry name" value="F-box"/>
    <property type="match status" value="1"/>
</dbReference>
<comment type="caution">
    <text evidence="2">The sequence shown here is derived from an EMBL/GenBank/DDBJ whole genome shotgun (WGS) entry which is preliminary data.</text>
</comment>
<evidence type="ECO:0000313" key="3">
    <source>
        <dbReference type="Proteomes" id="UP001163823"/>
    </source>
</evidence>
<evidence type="ECO:0000259" key="1">
    <source>
        <dbReference type="PROSITE" id="PS50181"/>
    </source>
</evidence>
<dbReference type="CDD" id="cd22157">
    <property type="entry name" value="F-box_AtFBW1-like"/>
    <property type="match status" value="1"/>
</dbReference>
<dbReference type="InterPro" id="IPR006527">
    <property type="entry name" value="F-box-assoc_dom_typ1"/>
</dbReference>
<dbReference type="KEGG" id="qsa:O6P43_007832"/>
<dbReference type="SUPFAM" id="SSF81383">
    <property type="entry name" value="F-box domain"/>
    <property type="match status" value="1"/>
</dbReference>
<dbReference type="Pfam" id="PF07734">
    <property type="entry name" value="FBA_1"/>
    <property type="match status" value="1"/>
</dbReference>
<sequence>MATLPFDVIVEILTRLPVKSLARFRCVSKTWLSLISDAHFIKLHLKQAPTRRVFLSSCCRLRLQTLNYEIVITNDVEENSAIVNLQSPLEMGSDRPARILGSCNGLVSLGLGEKKIIIWNPSIGDFRIFQDTDSNGSYGLGYDSVTDDYKLIKVFARNGSNEIGVDVFALKTHSWRSIRYSNLTYDLVDKVKVGTFLNGSIYWLVKHGDAQKMASIISFDLQKEQVFSMPLPHCGIVEGWRLGVLTGSLSACHCVYGKDAEVWMKGSEVKNTSWIKLGSVPQEAEPEYIRDYLVPLCFAKNGEAVMLKGGMKINTCNLKKNTSRRIFCYYDVIDMHEFDGAFYAESLVSPNWYDNPHDQTSLG</sequence>
<dbReference type="EMBL" id="JARAOO010000004">
    <property type="protein sequence ID" value="KAJ7969497.1"/>
    <property type="molecule type" value="Genomic_DNA"/>
</dbReference>
<dbReference type="PROSITE" id="PS50181">
    <property type="entry name" value="FBOX"/>
    <property type="match status" value="1"/>
</dbReference>
<dbReference type="Proteomes" id="UP001163823">
    <property type="component" value="Chromosome 4"/>
</dbReference>
<organism evidence="2 3">
    <name type="scientific">Quillaja saponaria</name>
    <name type="common">Soap bark tree</name>
    <dbReference type="NCBI Taxonomy" id="32244"/>
    <lineage>
        <taxon>Eukaryota</taxon>
        <taxon>Viridiplantae</taxon>
        <taxon>Streptophyta</taxon>
        <taxon>Embryophyta</taxon>
        <taxon>Tracheophyta</taxon>
        <taxon>Spermatophyta</taxon>
        <taxon>Magnoliopsida</taxon>
        <taxon>eudicotyledons</taxon>
        <taxon>Gunneridae</taxon>
        <taxon>Pentapetalae</taxon>
        <taxon>rosids</taxon>
        <taxon>fabids</taxon>
        <taxon>Fabales</taxon>
        <taxon>Quillajaceae</taxon>
        <taxon>Quillaja</taxon>
    </lineage>
</organism>
<evidence type="ECO:0000313" key="2">
    <source>
        <dbReference type="EMBL" id="KAJ7969497.1"/>
    </source>
</evidence>
<feature type="domain" description="F-box" evidence="1">
    <location>
        <begin position="1"/>
        <end position="43"/>
    </location>
</feature>
<protein>
    <submittedName>
        <fullName evidence="2">F-box family protein</fullName>
    </submittedName>
</protein>
<proteinExistence type="predicted"/>
<accession>A0AAD7M4D2</accession>
<dbReference type="PANTHER" id="PTHR31672:SF13">
    <property type="entry name" value="F-BOX PROTEIN CPR30-LIKE"/>
    <property type="match status" value="1"/>
</dbReference>
<dbReference type="PANTHER" id="PTHR31672">
    <property type="entry name" value="BNACNNG10540D PROTEIN"/>
    <property type="match status" value="1"/>
</dbReference>
<dbReference type="AlphaFoldDB" id="A0AAD7M4D2"/>
<dbReference type="InterPro" id="IPR001810">
    <property type="entry name" value="F-box_dom"/>
</dbReference>
<reference evidence="2" key="1">
    <citation type="journal article" date="2023" name="Science">
        <title>Elucidation of the pathway for biosynthesis of saponin adjuvants from the soapbark tree.</title>
        <authorList>
            <person name="Reed J."/>
            <person name="Orme A."/>
            <person name="El-Demerdash A."/>
            <person name="Owen C."/>
            <person name="Martin L.B.B."/>
            <person name="Misra R.C."/>
            <person name="Kikuchi S."/>
            <person name="Rejzek M."/>
            <person name="Martin A.C."/>
            <person name="Harkess A."/>
            <person name="Leebens-Mack J."/>
            <person name="Louveau T."/>
            <person name="Stephenson M.J."/>
            <person name="Osbourn A."/>
        </authorList>
    </citation>
    <scope>NUCLEOTIDE SEQUENCE</scope>
    <source>
        <strain evidence="2">S10</strain>
    </source>
</reference>
<name>A0AAD7M4D2_QUISA</name>
<dbReference type="InterPro" id="IPR017451">
    <property type="entry name" value="F-box-assoc_interact_dom"/>
</dbReference>
<dbReference type="InterPro" id="IPR050796">
    <property type="entry name" value="SCF_F-box_component"/>
</dbReference>